<keyword evidence="8" id="KW-0206">Cytoskeleton</keyword>
<organism evidence="14">
    <name type="scientific">Clastoptera arizonana</name>
    <name type="common">Arizona spittle bug</name>
    <dbReference type="NCBI Taxonomy" id="38151"/>
    <lineage>
        <taxon>Eukaryota</taxon>
        <taxon>Metazoa</taxon>
        <taxon>Ecdysozoa</taxon>
        <taxon>Arthropoda</taxon>
        <taxon>Hexapoda</taxon>
        <taxon>Insecta</taxon>
        <taxon>Pterygota</taxon>
        <taxon>Neoptera</taxon>
        <taxon>Paraneoptera</taxon>
        <taxon>Hemiptera</taxon>
        <taxon>Auchenorrhyncha</taxon>
        <taxon>Cercopoidea</taxon>
        <taxon>Clastopteridae</taxon>
        <taxon>Clastoptera</taxon>
    </lineage>
</organism>
<evidence type="ECO:0000256" key="2">
    <source>
        <dbReference type="ARBA" id="ARBA00022490"/>
    </source>
</evidence>
<dbReference type="InterPro" id="IPR019821">
    <property type="entry name" value="Kinesin_motor_CS"/>
</dbReference>
<evidence type="ECO:0000256" key="3">
    <source>
        <dbReference type="ARBA" id="ARBA00022701"/>
    </source>
</evidence>
<dbReference type="GO" id="GO:0008017">
    <property type="term" value="F:microtubule binding"/>
    <property type="evidence" value="ECO:0007669"/>
    <property type="project" value="InterPro"/>
</dbReference>
<keyword evidence="7 10" id="KW-0505">Motor protein</keyword>
<feature type="coiled-coil region" evidence="12">
    <location>
        <begin position="526"/>
        <end position="560"/>
    </location>
</feature>
<dbReference type="PANTHER" id="PTHR47969:SF15">
    <property type="entry name" value="CHROMOSOME-ASSOCIATED KINESIN KIF4A-RELATED"/>
    <property type="match status" value="1"/>
</dbReference>
<dbReference type="EMBL" id="GEDC01016958">
    <property type="protein sequence ID" value="JAS20340.1"/>
    <property type="molecule type" value="Transcribed_RNA"/>
</dbReference>
<evidence type="ECO:0000256" key="10">
    <source>
        <dbReference type="PROSITE-ProRule" id="PRU00283"/>
    </source>
</evidence>
<dbReference type="GO" id="GO:0007052">
    <property type="term" value="P:mitotic spindle organization"/>
    <property type="evidence" value="ECO:0007669"/>
    <property type="project" value="TreeGrafter"/>
</dbReference>
<keyword evidence="3 11" id="KW-0493">Microtubule</keyword>
<dbReference type="InterPro" id="IPR001752">
    <property type="entry name" value="Kinesin_motor_dom"/>
</dbReference>
<evidence type="ECO:0000256" key="9">
    <source>
        <dbReference type="ARBA" id="ARBA00034704"/>
    </source>
</evidence>
<dbReference type="PRINTS" id="PR00380">
    <property type="entry name" value="KINESINHEAVY"/>
</dbReference>
<dbReference type="PANTHER" id="PTHR47969">
    <property type="entry name" value="CHROMOSOME-ASSOCIATED KINESIN KIF4A-RELATED"/>
    <property type="match status" value="1"/>
</dbReference>
<dbReference type="PROSITE" id="PS50067">
    <property type="entry name" value="KINESIN_MOTOR_2"/>
    <property type="match status" value="1"/>
</dbReference>
<evidence type="ECO:0000256" key="8">
    <source>
        <dbReference type="ARBA" id="ARBA00023212"/>
    </source>
</evidence>
<keyword evidence="5 10" id="KW-0067">ATP-binding</keyword>
<dbReference type="PROSITE" id="PS00411">
    <property type="entry name" value="KINESIN_MOTOR_1"/>
    <property type="match status" value="1"/>
</dbReference>
<evidence type="ECO:0000256" key="11">
    <source>
        <dbReference type="RuleBase" id="RU000394"/>
    </source>
</evidence>
<evidence type="ECO:0000256" key="6">
    <source>
        <dbReference type="ARBA" id="ARBA00023054"/>
    </source>
</evidence>
<evidence type="ECO:0000256" key="1">
    <source>
        <dbReference type="ARBA" id="ARBA00004245"/>
    </source>
</evidence>
<sequence length="590" mass="66455">MMDTVQVALRIRPLLDFESEKGCVSCLETFSDIRQVKISNNAFTFDYVFDQDVSQQDVYESAVKKLVLQLFKGYNVTVLAYGQTGSGKTHSMGTNNSSRIEEKGIIPRAVEDIFEHVSSDVEWEYEIKTSFVELYNEQLYDLLANKPKEQCIVDIREDSRGIVIPGLTEIAVSSAQSTLQCLDMGSCGRAVGSTAMNSKSSRSHAIFTIYLNITKKSNSSEAMSAKFHLVDLAGSERLKKTNSIGRDFKDGIDINKGLFTLGKVISALGEGSQAFINYRDSKLTRLLQDSLGGNAFTIMIACISPADANHYETLSTLRYAEKAKKIKNKAIVNQDRKAAEIAKLKRENEKLKLDLLARGGIGNKTVCPPEHLLLSQKIKMFSKALKDVLAQNASLRERTLIDENACNTLKQKISMLNSECNKVLDSVCDTLGEDQIKKLCQLKAHILDIQAEQKRSEEEINTQVIYFDTHQEINTHQDFDPVLNEDDEHHLMRQNDYSKQLKELTDNLAWKKQLVSTILFSNSQMQLMSKNDLQQLQEQLAALEVEKEELENQLKNVKFNNNSKIAGQRQNLQELEQKNFKFNLSSDGTG</sequence>
<accession>A0A1B6D3T9</accession>
<dbReference type="GO" id="GO:0005874">
    <property type="term" value="C:microtubule"/>
    <property type="evidence" value="ECO:0007669"/>
    <property type="project" value="UniProtKB-KW"/>
</dbReference>
<dbReference type="InterPro" id="IPR027640">
    <property type="entry name" value="Kinesin-like_fam"/>
</dbReference>
<proteinExistence type="inferred from homology"/>
<dbReference type="AlphaFoldDB" id="A0A1B6D3T9"/>
<dbReference type="InterPro" id="IPR027417">
    <property type="entry name" value="P-loop_NTPase"/>
</dbReference>
<dbReference type="Pfam" id="PF00225">
    <property type="entry name" value="Kinesin"/>
    <property type="match status" value="1"/>
</dbReference>
<dbReference type="GO" id="GO:0007018">
    <property type="term" value="P:microtubule-based movement"/>
    <property type="evidence" value="ECO:0007669"/>
    <property type="project" value="InterPro"/>
</dbReference>
<dbReference type="Gene3D" id="3.40.850.10">
    <property type="entry name" value="Kinesin motor domain"/>
    <property type="match status" value="1"/>
</dbReference>
<dbReference type="SUPFAM" id="SSF52540">
    <property type="entry name" value="P-loop containing nucleoside triphosphate hydrolases"/>
    <property type="match status" value="1"/>
</dbReference>
<evidence type="ECO:0000256" key="7">
    <source>
        <dbReference type="ARBA" id="ARBA00023175"/>
    </source>
</evidence>
<comment type="subcellular location">
    <subcellularLocation>
        <location evidence="1">Cytoplasm</location>
        <location evidence="1">Cytoskeleton</location>
    </subcellularLocation>
</comment>
<feature type="binding site" evidence="10">
    <location>
        <begin position="82"/>
        <end position="89"/>
    </location>
    <ligand>
        <name>ATP</name>
        <dbReference type="ChEBI" id="CHEBI:30616"/>
    </ligand>
</feature>
<evidence type="ECO:0000256" key="5">
    <source>
        <dbReference type="ARBA" id="ARBA00022840"/>
    </source>
</evidence>
<dbReference type="GO" id="GO:0003777">
    <property type="term" value="F:microtubule motor activity"/>
    <property type="evidence" value="ECO:0007669"/>
    <property type="project" value="InterPro"/>
</dbReference>
<protein>
    <recommendedName>
        <fullName evidence="11">Kinesin-like protein</fullName>
    </recommendedName>
</protein>
<keyword evidence="4 10" id="KW-0547">Nucleotide-binding</keyword>
<gene>
    <name evidence="14" type="ORF">g.40705</name>
</gene>
<evidence type="ECO:0000259" key="13">
    <source>
        <dbReference type="PROSITE" id="PS50067"/>
    </source>
</evidence>
<reference evidence="14" key="1">
    <citation type="submission" date="2015-12" db="EMBL/GenBank/DDBJ databases">
        <title>De novo transcriptome assembly of four potential Pierce s Disease insect vectors from Arizona vineyards.</title>
        <authorList>
            <person name="Tassone E.E."/>
        </authorList>
    </citation>
    <scope>NUCLEOTIDE SEQUENCE</scope>
</reference>
<keyword evidence="6 12" id="KW-0175">Coiled coil</keyword>
<feature type="domain" description="Kinesin motor" evidence="13">
    <location>
        <begin position="4"/>
        <end position="326"/>
    </location>
</feature>
<dbReference type="FunFam" id="3.40.850.10:FF:000019">
    <property type="entry name" value="Kinesin-like protein KIN-5D"/>
    <property type="match status" value="1"/>
</dbReference>
<keyword evidence="2" id="KW-0963">Cytoplasm</keyword>
<evidence type="ECO:0000256" key="4">
    <source>
        <dbReference type="ARBA" id="ARBA00022741"/>
    </source>
</evidence>
<dbReference type="SMART" id="SM00129">
    <property type="entry name" value="KISc"/>
    <property type="match status" value="1"/>
</dbReference>
<evidence type="ECO:0000313" key="14">
    <source>
        <dbReference type="EMBL" id="JAS20340.1"/>
    </source>
</evidence>
<dbReference type="GO" id="GO:0005875">
    <property type="term" value="C:microtubule associated complex"/>
    <property type="evidence" value="ECO:0007669"/>
    <property type="project" value="TreeGrafter"/>
</dbReference>
<comment type="similarity">
    <text evidence="9">Belongs to the TRAFAC class myosin-kinesin ATPase superfamily. Kinesin family. KIN-5/BimC subfamily.</text>
</comment>
<dbReference type="GO" id="GO:0051231">
    <property type="term" value="P:spindle elongation"/>
    <property type="evidence" value="ECO:0007669"/>
    <property type="project" value="TreeGrafter"/>
</dbReference>
<dbReference type="GO" id="GO:0005524">
    <property type="term" value="F:ATP binding"/>
    <property type="evidence" value="ECO:0007669"/>
    <property type="project" value="UniProtKB-UniRule"/>
</dbReference>
<evidence type="ECO:0000256" key="12">
    <source>
        <dbReference type="SAM" id="Coils"/>
    </source>
</evidence>
<name>A0A1B6D3T9_9HEMI</name>
<dbReference type="InterPro" id="IPR036961">
    <property type="entry name" value="Kinesin_motor_dom_sf"/>
</dbReference>